<dbReference type="HOGENOM" id="CLU_2168202_0_0_14"/>
<dbReference type="EMBL" id="FQ790233">
    <property type="protein sequence ID" value="CBZ40477.1"/>
    <property type="molecule type" value="Genomic_DNA"/>
</dbReference>
<reference evidence="1 2" key="1">
    <citation type="journal article" date="2011" name="J. Bacteriol.">
        <title>Complete genome sequence of the hemotrophic Mycoplasma suis strain KI3806.</title>
        <authorList>
            <person name="Oehlerking J."/>
            <person name="Kube M."/>
            <person name="Felder K.M."/>
            <person name="Matter D."/>
            <person name="Wittenbrink M.M."/>
            <person name="Schwarzenbach S."/>
            <person name="Kramer M.M."/>
            <person name="Hoelzle K."/>
            <person name="Hoelzle L.E."/>
        </authorList>
    </citation>
    <scope>NUCLEOTIDE SEQUENCE [LARGE SCALE GENOMIC DNA]</scope>
    <source>
        <strain evidence="2">KI_3806</strain>
    </source>
</reference>
<gene>
    <name evidence="1" type="ORF">MSUIS_03840</name>
</gene>
<evidence type="ECO:0000313" key="1">
    <source>
        <dbReference type="EMBL" id="CBZ40477.1"/>
    </source>
</evidence>
<dbReference type="Proteomes" id="UP000008645">
    <property type="component" value="Chromosome"/>
</dbReference>
<name>F0V1E6_MYCS3</name>
<proteinExistence type="predicted"/>
<dbReference type="AlphaFoldDB" id="F0V1E6"/>
<dbReference type="KEGG" id="msk:MSUIS_03840"/>
<evidence type="ECO:0000313" key="2">
    <source>
        <dbReference type="Proteomes" id="UP000008645"/>
    </source>
</evidence>
<protein>
    <submittedName>
        <fullName evidence="1">Uncharacterized protein</fullName>
    </submittedName>
</protein>
<sequence>MKMTNTGDKELSFYEKLKSKWNLADYLEGEIKEEIIGNKYISIECKNIHPFVFQCVLSWKLRRQFRKISRKEEGNSFLEIGKKVKFKCKLNSENVLKGRALNGVGIVVELLD</sequence>
<accession>F0V1E6</accession>
<organism evidence="1 2">
    <name type="scientific">Mycoplasma suis (strain KI_3806)</name>
    <dbReference type="NCBI Taxonomy" id="708248"/>
    <lineage>
        <taxon>Bacteria</taxon>
        <taxon>Bacillati</taxon>
        <taxon>Mycoplasmatota</taxon>
        <taxon>Mollicutes</taxon>
        <taxon>Mycoplasmataceae</taxon>
        <taxon>Mycoplasma</taxon>
    </lineage>
</organism>